<name>A0A6C0C7R4_9ZZZZ</name>
<organism evidence="1">
    <name type="scientific">viral metagenome</name>
    <dbReference type="NCBI Taxonomy" id="1070528"/>
    <lineage>
        <taxon>unclassified sequences</taxon>
        <taxon>metagenomes</taxon>
        <taxon>organismal metagenomes</taxon>
    </lineage>
</organism>
<dbReference type="AlphaFoldDB" id="A0A6C0C7R4"/>
<protein>
    <submittedName>
        <fullName evidence="1">Uncharacterized protein</fullName>
    </submittedName>
</protein>
<sequence>MDNQITERELVMQICNSVPKETEELHTVIKKFEAAYSPKHLPPPFPVKNEEIEMMFKKYGGDTTYYFCSSDNPSTTLENVKYLSATREPTNISFGQRYNKNELAEFGGYQKSSYGDAIHSIYVACFVHTPFFRSEEEKDFVLRDVCGVKVKIASLDELIQKSEDATAIETLSASKNVLAAEILKMNESLFQHIDVKILNVPAPAFDAHYQYDNLKFFPKNDPLRNDKLIERFTLIFRSIFACALRENLTEIYLVGFGLGHFDNSRDHYVQGLQNALQFFANWEGFQNIGLHFLDYSEATVHAIRAKIEGIKIEYIKTNYRCLFSTIEKISQTFDISKVLLVNAWDPLSVVGNGNSCDNSWDGQYGRRTLMQYFSMPQINDKIRYIDIDDF</sequence>
<evidence type="ECO:0000313" key="1">
    <source>
        <dbReference type="EMBL" id="QHT00383.1"/>
    </source>
</evidence>
<proteinExistence type="predicted"/>
<reference evidence="1" key="1">
    <citation type="journal article" date="2020" name="Nature">
        <title>Giant virus diversity and host interactions through global metagenomics.</title>
        <authorList>
            <person name="Schulz F."/>
            <person name="Roux S."/>
            <person name="Paez-Espino D."/>
            <person name="Jungbluth S."/>
            <person name="Walsh D.A."/>
            <person name="Denef V.J."/>
            <person name="McMahon K.D."/>
            <person name="Konstantinidis K.T."/>
            <person name="Eloe-Fadrosh E.A."/>
            <person name="Kyrpides N.C."/>
            <person name="Woyke T."/>
        </authorList>
    </citation>
    <scope>NUCLEOTIDE SEQUENCE</scope>
    <source>
        <strain evidence="1">GVMAG-M-3300020192-26</strain>
    </source>
</reference>
<dbReference type="EMBL" id="MN739355">
    <property type="protein sequence ID" value="QHT00383.1"/>
    <property type="molecule type" value="Genomic_DNA"/>
</dbReference>
<accession>A0A6C0C7R4</accession>